<dbReference type="AlphaFoldDB" id="A0A9X9LZ82"/>
<accession>A0A9X9LZ82</accession>
<gene>
    <name evidence="1" type="ORF">BN2614_LOCUS4</name>
</gene>
<sequence>MIIDEKCAAHMGLVMAVNDGWGRGINPSIMFNCMFLEVGR</sequence>
<proteinExistence type="predicted"/>
<evidence type="ECO:0000313" key="2">
    <source>
        <dbReference type="Proteomes" id="UP000269945"/>
    </source>
</evidence>
<keyword evidence="2" id="KW-1185">Reference proteome</keyword>
<evidence type="ECO:0000313" key="1">
    <source>
        <dbReference type="EMBL" id="VCX04406.1"/>
    </source>
</evidence>
<protein>
    <submittedName>
        <fullName evidence="1">Uncharacterized protein</fullName>
    </submittedName>
</protein>
<dbReference type="EMBL" id="CYRY02030422">
    <property type="protein sequence ID" value="VCX04406.1"/>
    <property type="molecule type" value="Genomic_DNA"/>
</dbReference>
<reference evidence="1 2" key="1">
    <citation type="submission" date="2018-10" db="EMBL/GenBank/DDBJ databases">
        <authorList>
            <person name="Ekblom R."/>
            <person name="Jareborg N."/>
        </authorList>
    </citation>
    <scope>NUCLEOTIDE SEQUENCE [LARGE SCALE GENOMIC DNA]</scope>
    <source>
        <tissue evidence="1">Muscle</tissue>
    </source>
</reference>
<dbReference type="Proteomes" id="UP000269945">
    <property type="component" value="Unassembled WGS sequence"/>
</dbReference>
<name>A0A9X9LZ82_GULGU</name>
<comment type="caution">
    <text evidence="1">The sequence shown here is derived from an EMBL/GenBank/DDBJ whole genome shotgun (WGS) entry which is preliminary data.</text>
</comment>
<organism evidence="1 2">
    <name type="scientific">Gulo gulo</name>
    <name type="common">Wolverine</name>
    <name type="synonym">Gluton</name>
    <dbReference type="NCBI Taxonomy" id="48420"/>
    <lineage>
        <taxon>Eukaryota</taxon>
        <taxon>Metazoa</taxon>
        <taxon>Chordata</taxon>
        <taxon>Craniata</taxon>
        <taxon>Vertebrata</taxon>
        <taxon>Euteleostomi</taxon>
        <taxon>Mammalia</taxon>
        <taxon>Eutheria</taxon>
        <taxon>Laurasiatheria</taxon>
        <taxon>Carnivora</taxon>
        <taxon>Caniformia</taxon>
        <taxon>Musteloidea</taxon>
        <taxon>Mustelidae</taxon>
        <taxon>Guloninae</taxon>
        <taxon>Gulo</taxon>
    </lineage>
</organism>